<dbReference type="PROSITE" id="PS51318">
    <property type="entry name" value="TAT"/>
    <property type="match status" value="1"/>
</dbReference>
<dbReference type="RefSeq" id="WP_197954915.1">
    <property type="nucleotide sequence ID" value="NZ_CP065668.1"/>
</dbReference>
<dbReference type="EMBL" id="CP065668">
    <property type="protein sequence ID" value="QPS07372.1"/>
    <property type="molecule type" value="Genomic_DNA"/>
</dbReference>
<feature type="signal peptide" evidence="2">
    <location>
        <begin position="1"/>
        <end position="35"/>
    </location>
</feature>
<dbReference type="SUPFAM" id="SSF53850">
    <property type="entry name" value="Periplasmic binding protein-like II"/>
    <property type="match status" value="1"/>
</dbReference>
<evidence type="ECO:0000256" key="2">
    <source>
        <dbReference type="SAM" id="SignalP"/>
    </source>
</evidence>
<proteinExistence type="inferred from homology"/>
<dbReference type="PIRSF" id="PIRSF017082">
    <property type="entry name" value="YflP"/>
    <property type="match status" value="1"/>
</dbReference>
<name>A0A7T2S2G7_DELAC</name>
<comment type="similarity">
    <text evidence="1">Belongs to the UPF0065 (bug) family.</text>
</comment>
<dbReference type="Pfam" id="PF03401">
    <property type="entry name" value="TctC"/>
    <property type="match status" value="1"/>
</dbReference>
<protein>
    <submittedName>
        <fullName evidence="3">Tripartite tricarboxylate transporter substrate binding protein</fullName>
    </submittedName>
</protein>
<dbReference type="CDD" id="cd13578">
    <property type="entry name" value="PBP2_Bug27"/>
    <property type="match status" value="1"/>
</dbReference>
<dbReference type="InterPro" id="IPR005064">
    <property type="entry name" value="BUG"/>
</dbReference>
<organism evidence="3 4">
    <name type="scientific">Delftia acidovorans</name>
    <name type="common">Pseudomonas acidovorans</name>
    <name type="synonym">Comamonas acidovorans</name>
    <dbReference type="NCBI Taxonomy" id="80866"/>
    <lineage>
        <taxon>Bacteria</taxon>
        <taxon>Pseudomonadati</taxon>
        <taxon>Pseudomonadota</taxon>
        <taxon>Betaproteobacteria</taxon>
        <taxon>Burkholderiales</taxon>
        <taxon>Comamonadaceae</taxon>
        <taxon>Delftia</taxon>
    </lineage>
</organism>
<dbReference type="InterPro" id="IPR042100">
    <property type="entry name" value="Bug_dom1"/>
</dbReference>
<keyword evidence="2" id="KW-0732">Signal</keyword>
<dbReference type="AlphaFoldDB" id="A0A7T2S2G7"/>
<dbReference type="PANTHER" id="PTHR42928">
    <property type="entry name" value="TRICARBOXYLATE-BINDING PROTEIN"/>
    <property type="match status" value="1"/>
</dbReference>
<evidence type="ECO:0000313" key="3">
    <source>
        <dbReference type="EMBL" id="QPS07372.1"/>
    </source>
</evidence>
<dbReference type="Proteomes" id="UP000594778">
    <property type="component" value="Chromosome"/>
</dbReference>
<reference evidence="3 4" key="1">
    <citation type="submission" date="2020-12" db="EMBL/GenBank/DDBJ databases">
        <title>FDA dAtabase for Regulatory Grade micrObial Sequences (FDA-ARGOS): Supporting development and validation of Infectious Disease Dx tests.</title>
        <authorList>
            <person name="Sproer C."/>
            <person name="Gronow S."/>
            <person name="Severitt S."/>
            <person name="Schroder I."/>
            <person name="Tallon L."/>
            <person name="Sadzewicz L."/>
            <person name="Zhao X."/>
            <person name="Boylan J."/>
            <person name="Ott S."/>
            <person name="Bowen H."/>
            <person name="Vavikolanu K."/>
            <person name="Mehta A."/>
            <person name="Aluvathingal J."/>
            <person name="Nadendla S."/>
            <person name="Lowell S."/>
            <person name="Myers T."/>
            <person name="Yan Y."/>
            <person name="Sichtig H."/>
        </authorList>
    </citation>
    <scope>NUCLEOTIDE SEQUENCE [LARGE SCALE GENOMIC DNA]</scope>
    <source>
        <strain evidence="3 4">FDAARGOS_909</strain>
    </source>
</reference>
<dbReference type="Gene3D" id="3.40.190.150">
    <property type="entry name" value="Bordetella uptake gene, domain 1"/>
    <property type="match status" value="1"/>
</dbReference>
<gene>
    <name evidence="3" type="ORF">I6G66_24315</name>
</gene>
<dbReference type="Gene3D" id="3.40.190.10">
    <property type="entry name" value="Periplasmic binding protein-like II"/>
    <property type="match status" value="1"/>
</dbReference>
<dbReference type="PANTHER" id="PTHR42928:SF5">
    <property type="entry name" value="BLR1237 PROTEIN"/>
    <property type="match status" value="1"/>
</dbReference>
<evidence type="ECO:0000256" key="1">
    <source>
        <dbReference type="ARBA" id="ARBA00006987"/>
    </source>
</evidence>
<feature type="chain" id="PRO_5032306228" evidence="2">
    <location>
        <begin position="36"/>
        <end position="347"/>
    </location>
</feature>
<dbReference type="InterPro" id="IPR006311">
    <property type="entry name" value="TAT_signal"/>
</dbReference>
<accession>A0A7T2S2G7</accession>
<evidence type="ECO:0000313" key="4">
    <source>
        <dbReference type="Proteomes" id="UP000594778"/>
    </source>
</evidence>
<sequence>MTAEHRSHPPNRRALLGAALLTLGAGLALPTAASAAASAAADAAADTGYPARPIKLVVPYTPGGATDVIGRVVGQRLSLALGQPVVVENRAGAAGNLGAAAVAREKADGYTLLLGALTSHSINSVLMASTAGFTMDKSFAPIGVVGRVPLVVTVGPSVKAASLGEFIALAKSRPGGLNYGSSGNGSPQHLAAELFKRQAGVSLTHVPYKGSTPALNDLMGSQVDVVFDTLPATQGFIKGGRLRALAVTTAQRVPSIADIPTTAEAGLSGFEVTSMFGLLAPAGTPAPVVARLSGALRDVMGQQEVKDALVAQGAMPTFTTPDEARAQIAEEVARWSAVIRQAGIQPD</sequence>